<evidence type="ECO:0000313" key="3">
    <source>
        <dbReference type="Proteomes" id="UP000638263"/>
    </source>
</evidence>
<organism evidence="2 3">
    <name type="scientific">Nocardia jinanensis</name>
    <dbReference type="NCBI Taxonomy" id="382504"/>
    <lineage>
        <taxon>Bacteria</taxon>
        <taxon>Bacillati</taxon>
        <taxon>Actinomycetota</taxon>
        <taxon>Actinomycetes</taxon>
        <taxon>Mycobacteriales</taxon>
        <taxon>Nocardiaceae</taxon>
        <taxon>Nocardia</taxon>
    </lineage>
</organism>
<gene>
    <name evidence="2" type="ORF">GCM10011588_53650</name>
</gene>
<reference evidence="2" key="2">
    <citation type="submission" date="2020-09" db="EMBL/GenBank/DDBJ databases">
        <authorList>
            <person name="Sun Q."/>
            <person name="Zhou Y."/>
        </authorList>
    </citation>
    <scope>NUCLEOTIDE SEQUENCE</scope>
    <source>
        <strain evidence="2">CGMCC 4.3508</strain>
    </source>
</reference>
<accession>A0A917RV70</accession>
<keyword evidence="3" id="KW-1185">Reference proteome</keyword>
<dbReference type="EMBL" id="BMMH01000013">
    <property type="protein sequence ID" value="GGL32091.1"/>
    <property type="molecule type" value="Genomic_DNA"/>
</dbReference>
<comment type="caution">
    <text evidence="2">The sequence shown here is derived from an EMBL/GenBank/DDBJ whole genome shotgun (WGS) entry which is preliminary data.</text>
</comment>
<reference evidence="2" key="1">
    <citation type="journal article" date="2014" name="Int. J. Syst. Evol. Microbiol.">
        <title>Complete genome sequence of Corynebacterium casei LMG S-19264T (=DSM 44701T), isolated from a smear-ripened cheese.</title>
        <authorList>
            <consortium name="US DOE Joint Genome Institute (JGI-PGF)"/>
            <person name="Walter F."/>
            <person name="Albersmeier A."/>
            <person name="Kalinowski J."/>
            <person name="Ruckert C."/>
        </authorList>
    </citation>
    <scope>NUCLEOTIDE SEQUENCE</scope>
    <source>
        <strain evidence="2">CGMCC 4.3508</strain>
    </source>
</reference>
<evidence type="ECO:0000256" key="1">
    <source>
        <dbReference type="SAM" id="MobiDB-lite"/>
    </source>
</evidence>
<name>A0A917RV70_9NOCA</name>
<sequence>MPSGGAGDQQPVVAGGSGKGLAGRSAGWLFAGPAGPGAAGPAPGDLAAERLDRQGDGSALRG</sequence>
<feature type="region of interest" description="Disordered" evidence="1">
    <location>
        <begin position="1"/>
        <end position="62"/>
    </location>
</feature>
<dbReference type="AlphaFoldDB" id="A0A917RV70"/>
<dbReference type="Proteomes" id="UP000638263">
    <property type="component" value="Unassembled WGS sequence"/>
</dbReference>
<dbReference type="RefSeq" id="WP_058856346.1">
    <property type="nucleotide sequence ID" value="NZ_BMMH01000013.1"/>
</dbReference>
<evidence type="ECO:0000313" key="2">
    <source>
        <dbReference type="EMBL" id="GGL32091.1"/>
    </source>
</evidence>
<proteinExistence type="predicted"/>
<protein>
    <submittedName>
        <fullName evidence="2">Uncharacterized protein</fullName>
    </submittedName>
</protein>